<comment type="caution">
    <text evidence="2">The sequence shown here is derived from an EMBL/GenBank/DDBJ whole genome shotgun (WGS) entry which is preliminary data.</text>
</comment>
<gene>
    <name evidence="2" type="ORF">RDB_LOCUS16354</name>
</gene>
<evidence type="ECO:0000313" key="2">
    <source>
        <dbReference type="EMBL" id="CAE7072272.1"/>
    </source>
</evidence>
<accession>A0A8H3DV99</accession>
<dbReference type="Proteomes" id="UP000663827">
    <property type="component" value="Unassembled WGS sequence"/>
</dbReference>
<evidence type="ECO:0000313" key="3">
    <source>
        <dbReference type="Proteomes" id="UP000663827"/>
    </source>
</evidence>
<dbReference type="PANTHER" id="PTHR19959:SF119">
    <property type="entry name" value="FUNGAL LIPASE-LIKE DOMAIN-CONTAINING PROTEIN"/>
    <property type="match status" value="1"/>
</dbReference>
<dbReference type="AlphaFoldDB" id="A0A8H3DV99"/>
<dbReference type="SUPFAM" id="SSF48452">
    <property type="entry name" value="TPR-like"/>
    <property type="match status" value="2"/>
</dbReference>
<dbReference type="Pfam" id="PF12770">
    <property type="entry name" value="CHAT"/>
    <property type="match status" value="1"/>
</dbReference>
<dbReference type="InterPro" id="IPR011990">
    <property type="entry name" value="TPR-like_helical_dom_sf"/>
</dbReference>
<dbReference type="InterPro" id="IPR024983">
    <property type="entry name" value="CHAT_dom"/>
</dbReference>
<proteinExistence type="predicted"/>
<dbReference type="EMBL" id="CAJNJQ010000346">
    <property type="protein sequence ID" value="CAE7072272.1"/>
    <property type="molecule type" value="Genomic_DNA"/>
</dbReference>
<dbReference type="PANTHER" id="PTHR19959">
    <property type="entry name" value="KINESIN LIGHT CHAIN"/>
    <property type="match status" value="1"/>
</dbReference>
<sequence length="966" mass="108131">MHSELREVDDDIEFLGRVLSQVEDDDPNLPLLLACLGETYEKRYELSADPNDNKNTIEYSELALALTPEDDESLLDLLATLGSAHIQRFQRLGHADDTEKAIEYNSRALSITPDDDPALARRLSNLAVSYKMRFERLGELGDIEKAIEYDSRAVTATPDDHPHLTEHLSKLGWSYAHRFHRLGRLDDLETAILHQTRGLALAPDGHQRLPIMLVNLGAAHTDRFELLGEISDIMKAIEYRRRAVDLTPDGHPLMPTLLVNLGASRLHRFQHLGDMIDLENAIEHKSRALGLTPTDHPGIVMVLSNLGTAHAIRFQRLDELNDLEKSIEYQSRALALAPIDDPSLLLCRSNLGGSYGHRFQRLGDLKDLDKAIECVAYVLAKTTTDHPQFCWWHFNYAISHILYYEHTANPSHLQDSLNSFRTASKSISGSPRDRFQFARRWALRASKHSSLNCIEAYQTALDLLPQFIWLGATTDQRYQDLLITGTLAVDAASAAILSLDYSLALEWVEHARCVVWNQSLMLRSPVDQLQSSHPNLADRFQTVAKQLHIAGSKSRDSQAFATDFITVERVAQEHRRLAREYNELLSEIRTLSGFEDFLQSIKADRLMRATHYGPIIVIVCHKQACDALIVSPKEDSVNHLPLPNFDWRKAQSACTAIETSLRHKLLRERGFKRFENPGEKDQFEGVLLDLWNSIVKPVLDCLGYMNNFTGALPHITWCPTGPISFLPLHAAGDYSQPRSRVFDYVISSYIPTLTALLATTPSSLNKSSRILGIGLAVTPGHNPLPGTTRELASLQSHIENEIEYSQLMDSQATITSVLDAMEQHDWVHLACHAHQNVNDPTKSGFFLSDGILDLAAINRRAFKSKGLAFLSACQTATGDERLPDEVLHLASGMLMAGYSSVIATMWSIVDDDAPFVADKVYGRLMKEKKVGNGEAGKALHDAVAELREKVGEKSFGRWVPYIHIGS</sequence>
<reference evidence="2" key="1">
    <citation type="submission" date="2021-01" db="EMBL/GenBank/DDBJ databases">
        <authorList>
            <person name="Kaushik A."/>
        </authorList>
    </citation>
    <scope>NUCLEOTIDE SEQUENCE</scope>
    <source>
        <strain evidence="2">AG5</strain>
    </source>
</reference>
<name>A0A8H3DV99_9AGAM</name>
<dbReference type="Gene3D" id="1.25.40.10">
    <property type="entry name" value="Tetratricopeptide repeat domain"/>
    <property type="match status" value="3"/>
</dbReference>
<evidence type="ECO:0000259" key="1">
    <source>
        <dbReference type="Pfam" id="PF12770"/>
    </source>
</evidence>
<protein>
    <recommendedName>
        <fullName evidence="1">CHAT domain-containing protein</fullName>
    </recommendedName>
</protein>
<organism evidence="2 3">
    <name type="scientific">Rhizoctonia solani</name>
    <dbReference type="NCBI Taxonomy" id="456999"/>
    <lineage>
        <taxon>Eukaryota</taxon>
        <taxon>Fungi</taxon>
        <taxon>Dikarya</taxon>
        <taxon>Basidiomycota</taxon>
        <taxon>Agaricomycotina</taxon>
        <taxon>Agaricomycetes</taxon>
        <taxon>Cantharellales</taxon>
        <taxon>Ceratobasidiaceae</taxon>
        <taxon>Rhizoctonia</taxon>
    </lineage>
</organism>
<feature type="domain" description="CHAT" evidence="1">
    <location>
        <begin position="690"/>
        <end position="966"/>
    </location>
</feature>